<dbReference type="PRINTS" id="PR00081">
    <property type="entry name" value="GDHRDH"/>
</dbReference>
<proteinExistence type="inferred from homology"/>
<dbReference type="InterPro" id="IPR051687">
    <property type="entry name" value="Peroxisomal_Beta-Oxidation"/>
</dbReference>
<dbReference type="PRINTS" id="PR00080">
    <property type="entry name" value="SDRFAMILY"/>
</dbReference>
<keyword evidence="5" id="KW-1185">Reference proteome</keyword>
<organism evidence="4 5">
    <name type="scientific">Hydrocarboniphaga effusa AP103</name>
    <dbReference type="NCBI Taxonomy" id="1172194"/>
    <lineage>
        <taxon>Bacteria</taxon>
        <taxon>Pseudomonadati</taxon>
        <taxon>Pseudomonadota</taxon>
        <taxon>Gammaproteobacteria</taxon>
        <taxon>Nevskiales</taxon>
        <taxon>Nevskiaceae</taxon>
        <taxon>Hydrocarboniphaga</taxon>
    </lineage>
</organism>
<dbReference type="STRING" id="1172194.WQQ_08950"/>
<evidence type="ECO:0000256" key="2">
    <source>
        <dbReference type="ARBA" id="ARBA00023002"/>
    </source>
</evidence>
<dbReference type="SUPFAM" id="SSF51735">
    <property type="entry name" value="NAD(P)-binding Rossmann-fold domains"/>
    <property type="match status" value="1"/>
</dbReference>
<dbReference type="AlphaFoldDB" id="I8TA59"/>
<dbReference type="OrthoDB" id="8613661at2"/>
<gene>
    <name evidence="4" type="ORF">WQQ_08950</name>
</gene>
<name>I8TA59_9GAMM</name>
<dbReference type="EMBL" id="AKGD01000001">
    <property type="protein sequence ID" value="EIT70758.1"/>
    <property type="molecule type" value="Genomic_DNA"/>
</dbReference>
<sequence length="304" mass="31997">MTTAIGVIDFSDRVAIVTGAASGIGRAIAAALAARGARVLVNDVQEAQATAAEIRAAGGVAVGDETAVGDFAAGRRIVDHAMQAFGRLDLLVNCAGTSAPGAFSDIAEDDVLRVLQVNLLGPYALTHAAWPSLRKQRYGRILNIASNAALGMGRSAAYAASKGGLISLTKDNAREGRELDIKVNAMLPVASTAMTARIPPGPFRDWIDQGFSPALIAAPALFLLSEAVQASGEVFSCGGGRISRTAWFNTHGWFDAQATPEAIAGHYDEFMNPDAARLVENQPQELQRYTEWKPWPGPGRMPNA</sequence>
<accession>I8TA59</accession>
<keyword evidence="2" id="KW-0560">Oxidoreductase</keyword>
<evidence type="ECO:0000313" key="4">
    <source>
        <dbReference type="EMBL" id="EIT70758.1"/>
    </source>
</evidence>
<evidence type="ECO:0008006" key="6">
    <source>
        <dbReference type="Google" id="ProtNLM"/>
    </source>
</evidence>
<evidence type="ECO:0000313" key="5">
    <source>
        <dbReference type="Proteomes" id="UP000003704"/>
    </source>
</evidence>
<dbReference type="InterPro" id="IPR036291">
    <property type="entry name" value="NAD(P)-bd_dom_sf"/>
</dbReference>
<dbReference type="Pfam" id="PF00106">
    <property type="entry name" value="adh_short"/>
    <property type="match status" value="1"/>
</dbReference>
<dbReference type="RefSeq" id="WP_007183851.1">
    <property type="nucleotide sequence ID" value="NZ_AKGD01000001.1"/>
</dbReference>
<evidence type="ECO:0000256" key="1">
    <source>
        <dbReference type="ARBA" id="ARBA00006484"/>
    </source>
</evidence>
<reference evidence="4 5" key="1">
    <citation type="journal article" date="2012" name="J. Bacteriol.">
        <title>Genome Sequence of n-Alkane-Degrading Hydrocarboniphaga effusa Strain AP103T (ATCC BAA-332T).</title>
        <authorList>
            <person name="Chang H.K."/>
            <person name="Zylstra G.J."/>
            <person name="Chae J.C."/>
        </authorList>
    </citation>
    <scope>NUCLEOTIDE SEQUENCE [LARGE SCALE GENOMIC DNA]</scope>
    <source>
        <strain evidence="4 5">AP103</strain>
    </source>
</reference>
<dbReference type="PANTHER" id="PTHR45024">
    <property type="entry name" value="DEHYDROGENASES, SHORT CHAIN"/>
    <property type="match status" value="1"/>
</dbReference>
<dbReference type="InterPro" id="IPR002347">
    <property type="entry name" value="SDR_fam"/>
</dbReference>
<evidence type="ECO:0000256" key="3">
    <source>
        <dbReference type="RuleBase" id="RU000363"/>
    </source>
</evidence>
<dbReference type="GO" id="GO:0016491">
    <property type="term" value="F:oxidoreductase activity"/>
    <property type="evidence" value="ECO:0007669"/>
    <property type="project" value="UniProtKB-KW"/>
</dbReference>
<dbReference type="PANTHER" id="PTHR45024:SF2">
    <property type="entry name" value="SCP2 DOMAIN-CONTAINING PROTEIN"/>
    <property type="match status" value="1"/>
</dbReference>
<comment type="caution">
    <text evidence="4">The sequence shown here is derived from an EMBL/GenBank/DDBJ whole genome shotgun (WGS) entry which is preliminary data.</text>
</comment>
<comment type="similarity">
    <text evidence="1 3">Belongs to the short-chain dehydrogenases/reductases (SDR) family.</text>
</comment>
<protein>
    <recommendedName>
        <fullName evidence="6">Short-chain dehydrogenase/reductase SDR</fullName>
    </recommendedName>
</protein>
<dbReference type="Gene3D" id="3.40.50.720">
    <property type="entry name" value="NAD(P)-binding Rossmann-like Domain"/>
    <property type="match status" value="1"/>
</dbReference>
<dbReference type="Proteomes" id="UP000003704">
    <property type="component" value="Unassembled WGS sequence"/>
</dbReference>